<organism evidence="2 3">
    <name type="scientific">Sphaerisporangium dianthi</name>
    <dbReference type="NCBI Taxonomy" id="1436120"/>
    <lineage>
        <taxon>Bacteria</taxon>
        <taxon>Bacillati</taxon>
        <taxon>Actinomycetota</taxon>
        <taxon>Actinomycetes</taxon>
        <taxon>Streptosporangiales</taxon>
        <taxon>Streptosporangiaceae</taxon>
        <taxon>Sphaerisporangium</taxon>
    </lineage>
</organism>
<dbReference type="GO" id="GO:0032259">
    <property type="term" value="P:methylation"/>
    <property type="evidence" value="ECO:0007669"/>
    <property type="project" value="UniProtKB-KW"/>
</dbReference>
<sequence>MFRRLAGQSRLIARSFPAACRGRGVTRTARLGLAEVLFDLRHGTDTSVEPPGRPTAHEGTNPLLFAEILRHAEFTPAGRALVDFGAGKGRALMLAAEHGFAAATGVESSPELCATARANIAKYGRRRPGALSVTCADAASFEVPAEVSVGYFFNPFGAATMSAVVDRILESLGRAPREFHVVYLNPRLDGLFLGAGFIEAHRRPDALLLRRPR</sequence>
<accession>A0ABV9CFQ1</accession>
<evidence type="ECO:0000313" key="3">
    <source>
        <dbReference type="Proteomes" id="UP001596004"/>
    </source>
</evidence>
<comment type="caution">
    <text evidence="2">The sequence shown here is derived from an EMBL/GenBank/DDBJ whole genome shotgun (WGS) entry which is preliminary data.</text>
</comment>
<dbReference type="Gene3D" id="3.40.50.150">
    <property type="entry name" value="Vaccinia Virus protein VP39"/>
    <property type="match status" value="1"/>
</dbReference>
<dbReference type="EC" id="2.1.1.-" evidence="2"/>
<dbReference type="GO" id="GO:0008168">
    <property type="term" value="F:methyltransferase activity"/>
    <property type="evidence" value="ECO:0007669"/>
    <property type="project" value="UniProtKB-KW"/>
</dbReference>
<dbReference type="CDD" id="cd02440">
    <property type="entry name" value="AdoMet_MTases"/>
    <property type="match status" value="1"/>
</dbReference>
<dbReference type="Proteomes" id="UP001596004">
    <property type="component" value="Unassembled WGS sequence"/>
</dbReference>
<dbReference type="InterPro" id="IPR041698">
    <property type="entry name" value="Methyltransf_25"/>
</dbReference>
<protein>
    <submittedName>
        <fullName evidence="2">SAM-dependent methyltransferase</fullName>
        <ecNumber evidence="2">2.1.1.-</ecNumber>
    </submittedName>
</protein>
<dbReference type="InterPro" id="IPR029063">
    <property type="entry name" value="SAM-dependent_MTases_sf"/>
</dbReference>
<gene>
    <name evidence="2" type="ORF">ACFO60_14570</name>
</gene>
<keyword evidence="2" id="KW-0489">Methyltransferase</keyword>
<dbReference type="SUPFAM" id="SSF53335">
    <property type="entry name" value="S-adenosyl-L-methionine-dependent methyltransferases"/>
    <property type="match status" value="1"/>
</dbReference>
<reference evidence="3" key="1">
    <citation type="journal article" date="2019" name="Int. J. Syst. Evol. Microbiol.">
        <title>The Global Catalogue of Microorganisms (GCM) 10K type strain sequencing project: providing services to taxonomists for standard genome sequencing and annotation.</title>
        <authorList>
            <consortium name="The Broad Institute Genomics Platform"/>
            <consortium name="The Broad Institute Genome Sequencing Center for Infectious Disease"/>
            <person name="Wu L."/>
            <person name="Ma J."/>
        </authorList>
    </citation>
    <scope>NUCLEOTIDE SEQUENCE [LARGE SCALE GENOMIC DNA]</scope>
    <source>
        <strain evidence="3">CGMCC 4.7132</strain>
    </source>
</reference>
<keyword evidence="2" id="KW-0808">Transferase</keyword>
<evidence type="ECO:0000313" key="2">
    <source>
        <dbReference type="EMBL" id="MFC4531995.1"/>
    </source>
</evidence>
<keyword evidence="3" id="KW-1185">Reference proteome</keyword>
<dbReference type="RefSeq" id="WP_380840708.1">
    <property type="nucleotide sequence ID" value="NZ_JBHSFP010000008.1"/>
</dbReference>
<dbReference type="EMBL" id="JBHSFP010000008">
    <property type="protein sequence ID" value="MFC4531995.1"/>
    <property type="molecule type" value="Genomic_DNA"/>
</dbReference>
<dbReference type="Pfam" id="PF13649">
    <property type="entry name" value="Methyltransf_25"/>
    <property type="match status" value="1"/>
</dbReference>
<proteinExistence type="predicted"/>
<evidence type="ECO:0000259" key="1">
    <source>
        <dbReference type="Pfam" id="PF13649"/>
    </source>
</evidence>
<feature type="domain" description="Methyltransferase" evidence="1">
    <location>
        <begin position="82"/>
        <end position="152"/>
    </location>
</feature>
<name>A0ABV9CFQ1_9ACTN</name>